<dbReference type="Gene3D" id="1.10.150.240">
    <property type="entry name" value="Putative phosphatase, domain 2"/>
    <property type="match status" value="1"/>
</dbReference>
<protein>
    <submittedName>
        <fullName evidence="3">Haloacid dehalogenase type II</fullName>
    </submittedName>
</protein>
<gene>
    <name evidence="3" type="ORF">AB3X52_08780</name>
</gene>
<evidence type="ECO:0000313" key="4">
    <source>
        <dbReference type="Proteomes" id="UP001556631"/>
    </source>
</evidence>
<dbReference type="EMBL" id="JBFPJR010000012">
    <property type="protein sequence ID" value="MEX0427712.1"/>
    <property type="molecule type" value="Genomic_DNA"/>
</dbReference>
<evidence type="ECO:0000313" key="3">
    <source>
        <dbReference type="EMBL" id="MEX0427712.1"/>
    </source>
</evidence>
<evidence type="ECO:0000256" key="2">
    <source>
        <dbReference type="ARBA" id="ARBA00022801"/>
    </source>
</evidence>
<name>A0ABV3SZA0_9ACTN</name>
<keyword evidence="2" id="KW-0378">Hydrolase</keyword>
<accession>A0ABV3SZA0</accession>
<dbReference type="InterPro" id="IPR036412">
    <property type="entry name" value="HAD-like_sf"/>
</dbReference>
<sequence>MSESGETGHTATGTPAMVIFDVNETLSDLGPLAGSFERIGLTRSAVEPWFAGVLRDGFALTVVGVRPRFADLASEALRVRLAAGGAGESHPVSDVAPDVESSVDEVMRAFASLSVQSDVVDGVHALQELGVRLVTLSNGSAALARGLVERAGLEDAFETLMSVEDAAPWKPHPASYAHALDACGVSAADAMLVAVHPWDIDGAARAGLRTGWLNRNGARYPNYFIPPDVVATDLVELADALR</sequence>
<dbReference type="InterPro" id="IPR023214">
    <property type="entry name" value="HAD_sf"/>
</dbReference>
<dbReference type="PRINTS" id="PR00413">
    <property type="entry name" value="HADHALOGNASE"/>
</dbReference>
<dbReference type="InterPro" id="IPR023198">
    <property type="entry name" value="PGP-like_dom2"/>
</dbReference>
<organism evidence="3 4">
    <name type="scientific">Nocardioides eburneus</name>
    <dbReference type="NCBI Taxonomy" id="3231482"/>
    <lineage>
        <taxon>Bacteria</taxon>
        <taxon>Bacillati</taxon>
        <taxon>Actinomycetota</taxon>
        <taxon>Actinomycetes</taxon>
        <taxon>Propionibacteriales</taxon>
        <taxon>Nocardioidaceae</taxon>
        <taxon>Nocardioides</taxon>
    </lineage>
</organism>
<dbReference type="PANTHER" id="PTHR43316:SF3">
    <property type="entry name" value="HALOACID DEHALOGENASE, TYPE II (AFU_ORTHOLOGUE AFUA_2G07750)-RELATED"/>
    <property type="match status" value="1"/>
</dbReference>
<dbReference type="PANTHER" id="PTHR43316">
    <property type="entry name" value="HYDROLASE, HALOACID DELAHOGENASE-RELATED"/>
    <property type="match status" value="1"/>
</dbReference>
<dbReference type="InterPro" id="IPR051540">
    <property type="entry name" value="S-2-haloacid_dehalogenase"/>
</dbReference>
<dbReference type="Pfam" id="PF00702">
    <property type="entry name" value="Hydrolase"/>
    <property type="match status" value="1"/>
</dbReference>
<dbReference type="RefSeq" id="WP_367993357.1">
    <property type="nucleotide sequence ID" value="NZ_JBFPJR010000012.1"/>
</dbReference>
<dbReference type="InterPro" id="IPR006439">
    <property type="entry name" value="HAD-SF_hydro_IA"/>
</dbReference>
<dbReference type="SUPFAM" id="SSF56784">
    <property type="entry name" value="HAD-like"/>
    <property type="match status" value="1"/>
</dbReference>
<proteinExistence type="inferred from homology"/>
<reference evidence="3 4" key="1">
    <citation type="submission" date="2024-07" db="EMBL/GenBank/DDBJ databases">
        <authorList>
            <person name="Lee S."/>
            <person name="Kang M."/>
        </authorList>
    </citation>
    <scope>NUCLEOTIDE SEQUENCE [LARGE SCALE GENOMIC DNA]</scope>
    <source>
        <strain evidence="3 4">DS6</strain>
    </source>
</reference>
<keyword evidence="4" id="KW-1185">Reference proteome</keyword>
<comment type="similarity">
    <text evidence="1">Belongs to the HAD-like hydrolase superfamily. S-2-haloalkanoic acid dehalogenase family.</text>
</comment>
<comment type="caution">
    <text evidence="3">The sequence shown here is derived from an EMBL/GenBank/DDBJ whole genome shotgun (WGS) entry which is preliminary data.</text>
</comment>
<dbReference type="InterPro" id="IPR006328">
    <property type="entry name" value="2-HAD"/>
</dbReference>
<dbReference type="Gene3D" id="3.40.50.1000">
    <property type="entry name" value="HAD superfamily/HAD-like"/>
    <property type="match status" value="1"/>
</dbReference>
<dbReference type="NCBIfam" id="TIGR01428">
    <property type="entry name" value="HAD_type_II"/>
    <property type="match status" value="1"/>
</dbReference>
<evidence type="ECO:0000256" key="1">
    <source>
        <dbReference type="ARBA" id="ARBA00008106"/>
    </source>
</evidence>
<dbReference type="Proteomes" id="UP001556631">
    <property type="component" value="Unassembled WGS sequence"/>
</dbReference>